<dbReference type="AlphaFoldDB" id="A0A6J5DJD9"/>
<gene>
    <name evidence="2" type="ORF">LMG29660_02065</name>
</gene>
<feature type="region of interest" description="Disordered" evidence="1">
    <location>
        <begin position="1"/>
        <end position="48"/>
    </location>
</feature>
<name>A0A6J5DJD9_9BURK</name>
<dbReference type="EMBL" id="CADIKG010000003">
    <property type="protein sequence ID" value="CAB3753341.1"/>
    <property type="molecule type" value="Genomic_DNA"/>
</dbReference>
<accession>A0A6J5DJD9</accession>
<reference evidence="2 3" key="1">
    <citation type="submission" date="2020-04" db="EMBL/GenBank/DDBJ databases">
        <authorList>
            <person name="De Canck E."/>
        </authorList>
    </citation>
    <scope>NUCLEOTIDE SEQUENCE [LARGE SCALE GENOMIC DNA]</scope>
    <source>
        <strain evidence="2 3">LMG 29660</strain>
    </source>
</reference>
<evidence type="ECO:0000313" key="2">
    <source>
        <dbReference type="EMBL" id="CAB3753341.1"/>
    </source>
</evidence>
<dbReference type="Proteomes" id="UP000494135">
    <property type="component" value="Unassembled WGS sequence"/>
</dbReference>
<proteinExistence type="predicted"/>
<organism evidence="2 3">
    <name type="scientific">Burkholderia puraquae</name>
    <dbReference type="NCBI Taxonomy" id="1904757"/>
    <lineage>
        <taxon>Bacteria</taxon>
        <taxon>Pseudomonadati</taxon>
        <taxon>Pseudomonadota</taxon>
        <taxon>Betaproteobacteria</taxon>
        <taxon>Burkholderiales</taxon>
        <taxon>Burkholderiaceae</taxon>
        <taxon>Burkholderia</taxon>
        <taxon>Burkholderia cepacia complex</taxon>
    </lineage>
</organism>
<evidence type="ECO:0000256" key="1">
    <source>
        <dbReference type="SAM" id="MobiDB-lite"/>
    </source>
</evidence>
<sequence>MRPGGHSSDHAPRGVGTIGACRGSRHGLAAPPDPAPGRDSCGPARRPVAGEGAERHALCEPLAVVAWHDAHGCHEAQLLGPTHHVFRHDTDAVRISIALAKRFIDTMLAGTLMPAG</sequence>
<protein>
    <submittedName>
        <fullName evidence="2">Uncharacterized protein</fullName>
    </submittedName>
</protein>
<evidence type="ECO:0000313" key="3">
    <source>
        <dbReference type="Proteomes" id="UP000494135"/>
    </source>
</evidence>